<organism evidence="2 3">
    <name type="scientific">Gigaspora margarita</name>
    <dbReference type="NCBI Taxonomy" id="4874"/>
    <lineage>
        <taxon>Eukaryota</taxon>
        <taxon>Fungi</taxon>
        <taxon>Fungi incertae sedis</taxon>
        <taxon>Mucoromycota</taxon>
        <taxon>Glomeromycotina</taxon>
        <taxon>Glomeromycetes</taxon>
        <taxon>Diversisporales</taxon>
        <taxon>Gigasporaceae</taxon>
        <taxon>Gigaspora</taxon>
    </lineage>
</organism>
<feature type="chain" id="PRO_5034288363" evidence="1">
    <location>
        <begin position="23"/>
        <end position="382"/>
    </location>
</feature>
<comment type="caution">
    <text evidence="2">The sequence shown here is derived from an EMBL/GenBank/DDBJ whole genome shotgun (WGS) entry which is preliminary data.</text>
</comment>
<dbReference type="EMBL" id="WTPW01000040">
    <property type="protein sequence ID" value="KAF0555474.1"/>
    <property type="molecule type" value="Genomic_DNA"/>
</dbReference>
<keyword evidence="1" id="KW-0732">Signal</keyword>
<dbReference type="Proteomes" id="UP000439903">
    <property type="component" value="Unassembled WGS sequence"/>
</dbReference>
<evidence type="ECO:0000256" key="1">
    <source>
        <dbReference type="SAM" id="SignalP"/>
    </source>
</evidence>
<gene>
    <name evidence="2" type="ORF">F8M41_017197</name>
</gene>
<feature type="signal peptide" evidence="1">
    <location>
        <begin position="1"/>
        <end position="22"/>
    </location>
</feature>
<protein>
    <submittedName>
        <fullName evidence="2">RNI-like protein</fullName>
    </submittedName>
</protein>
<accession>A0A8H4EUJ5</accession>
<keyword evidence="3" id="KW-1185">Reference proteome</keyword>
<dbReference type="OrthoDB" id="2361828at2759"/>
<proteinExistence type="predicted"/>
<dbReference type="SUPFAM" id="SSF52047">
    <property type="entry name" value="RNI-like"/>
    <property type="match status" value="1"/>
</dbReference>
<evidence type="ECO:0000313" key="3">
    <source>
        <dbReference type="Proteomes" id="UP000439903"/>
    </source>
</evidence>
<name>A0A8H4EUJ5_GIGMA</name>
<evidence type="ECO:0000313" key="2">
    <source>
        <dbReference type="EMBL" id="KAF0555474.1"/>
    </source>
</evidence>
<reference evidence="2 3" key="1">
    <citation type="journal article" date="2019" name="Environ. Microbiol.">
        <title>At the nexus of three kingdoms: the genome of the mycorrhizal fungus Gigaspora margarita provides insights into plant, endobacterial and fungal interactions.</title>
        <authorList>
            <person name="Venice F."/>
            <person name="Ghignone S."/>
            <person name="Salvioli di Fossalunga A."/>
            <person name="Amselem J."/>
            <person name="Novero M."/>
            <person name="Xianan X."/>
            <person name="Sedzielewska Toro K."/>
            <person name="Morin E."/>
            <person name="Lipzen A."/>
            <person name="Grigoriev I.V."/>
            <person name="Henrissat B."/>
            <person name="Martin F.M."/>
            <person name="Bonfante P."/>
        </authorList>
    </citation>
    <scope>NUCLEOTIDE SEQUENCE [LARGE SCALE GENOMIC DNA]</scope>
    <source>
        <strain evidence="2 3">BEG34</strain>
    </source>
</reference>
<dbReference type="InterPro" id="IPR032675">
    <property type="entry name" value="LRR_dom_sf"/>
</dbReference>
<sequence length="382" mass="44581">MPNYTQLAYLIVNLLFKLFVESGATLHKLDLYFRNYEINPEIFYSLEQNEQFFSRLQSLSLGVTSHFNIDSATRLLRILAKTTTKLSALNLGRFYSDNGPQLFKILLCIIKSQEKIRQFTLVGECLAEFHGIISALEIQRNSLQEIKLEHCDYSAEFDILKDCNNLEILRIRYCDMKLLKILNDKVNTLEIVDFQIDATPIVQILEKSGTLLKRLILASTDREIWKEYLLLGALKSFCPNITYLKISNIGFSVQLIELIGNLQKLQFLTLWCNDFITEELKTRVIQFAKTLPLTLQYLDLWDNLLELYIDIFLNHCNAPLNKLIIYHLDNEKISKALIDFCIRNKTLNYVGVDRYFKLDDDIRKEVEKYVSLVPYERVVVNC</sequence>
<dbReference type="AlphaFoldDB" id="A0A8H4EUJ5"/>
<dbReference type="Gene3D" id="3.80.10.10">
    <property type="entry name" value="Ribonuclease Inhibitor"/>
    <property type="match status" value="2"/>
</dbReference>